<evidence type="ECO:0000313" key="2">
    <source>
        <dbReference type="EMBL" id="EDV96984.1"/>
    </source>
</evidence>
<dbReference type="PANTHER" id="PTHR40552:SF6">
    <property type="entry name" value="FI09606P-RELATED"/>
    <property type="match status" value="1"/>
</dbReference>
<protein>
    <submittedName>
        <fullName evidence="2">GH14919</fullName>
    </submittedName>
</protein>
<dbReference type="STRING" id="7222.B4J1R4"/>
<feature type="region of interest" description="Disordered" evidence="1">
    <location>
        <begin position="1355"/>
        <end position="1393"/>
    </location>
</feature>
<dbReference type="Gene3D" id="3.90.70.120">
    <property type="match status" value="3"/>
</dbReference>
<feature type="compositionally biased region" description="Acidic residues" evidence="1">
    <location>
        <begin position="1357"/>
        <end position="1377"/>
    </location>
</feature>
<proteinExistence type="predicted"/>
<feature type="region of interest" description="Disordered" evidence="1">
    <location>
        <begin position="142"/>
        <end position="179"/>
    </location>
</feature>
<dbReference type="OMA" id="MRYIDEE"/>
<feature type="compositionally biased region" description="Acidic residues" evidence="1">
    <location>
        <begin position="144"/>
        <end position="165"/>
    </location>
</feature>
<keyword evidence="3" id="KW-1185">Reference proteome</keyword>
<evidence type="ECO:0000256" key="1">
    <source>
        <dbReference type="SAM" id="MobiDB-lite"/>
    </source>
</evidence>
<dbReference type="EMBL" id="CH916366">
    <property type="protein sequence ID" value="EDV96984.1"/>
    <property type="molecule type" value="Genomic_DNA"/>
</dbReference>
<reference evidence="2 3" key="1">
    <citation type="journal article" date="2007" name="Nature">
        <title>Evolution of genes and genomes on the Drosophila phylogeny.</title>
        <authorList>
            <consortium name="Drosophila 12 Genomes Consortium"/>
            <person name="Clark A.G."/>
            <person name="Eisen M.B."/>
            <person name="Smith D.R."/>
            <person name="Bergman C.M."/>
            <person name="Oliver B."/>
            <person name="Markow T.A."/>
            <person name="Kaufman T.C."/>
            <person name="Kellis M."/>
            <person name="Gelbart W."/>
            <person name="Iyer V.N."/>
            <person name="Pollard D.A."/>
            <person name="Sackton T.B."/>
            <person name="Larracuente A.M."/>
            <person name="Singh N.D."/>
            <person name="Abad J.P."/>
            <person name="Abt D.N."/>
            <person name="Adryan B."/>
            <person name="Aguade M."/>
            <person name="Akashi H."/>
            <person name="Anderson W.W."/>
            <person name="Aquadro C.F."/>
            <person name="Ardell D.H."/>
            <person name="Arguello R."/>
            <person name="Artieri C.G."/>
            <person name="Barbash D.A."/>
            <person name="Barker D."/>
            <person name="Barsanti P."/>
            <person name="Batterham P."/>
            <person name="Batzoglou S."/>
            <person name="Begun D."/>
            <person name="Bhutkar A."/>
            <person name="Blanco E."/>
            <person name="Bosak S.A."/>
            <person name="Bradley R.K."/>
            <person name="Brand A.D."/>
            <person name="Brent M.R."/>
            <person name="Brooks A.N."/>
            <person name="Brown R.H."/>
            <person name="Butlin R.K."/>
            <person name="Caggese C."/>
            <person name="Calvi B.R."/>
            <person name="Bernardo de Carvalho A."/>
            <person name="Caspi A."/>
            <person name="Castrezana S."/>
            <person name="Celniker S.E."/>
            <person name="Chang J.L."/>
            <person name="Chapple C."/>
            <person name="Chatterji S."/>
            <person name="Chinwalla A."/>
            <person name="Civetta A."/>
            <person name="Clifton S.W."/>
            <person name="Comeron J.M."/>
            <person name="Costello J.C."/>
            <person name="Coyne J.A."/>
            <person name="Daub J."/>
            <person name="David R.G."/>
            <person name="Delcher A.L."/>
            <person name="Delehaunty K."/>
            <person name="Do C.B."/>
            <person name="Ebling H."/>
            <person name="Edwards K."/>
            <person name="Eickbush T."/>
            <person name="Evans J.D."/>
            <person name="Filipski A."/>
            <person name="Findeiss S."/>
            <person name="Freyhult E."/>
            <person name="Fulton L."/>
            <person name="Fulton R."/>
            <person name="Garcia A.C."/>
            <person name="Gardiner A."/>
            <person name="Garfield D.A."/>
            <person name="Garvin B.E."/>
            <person name="Gibson G."/>
            <person name="Gilbert D."/>
            <person name="Gnerre S."/>
            <person name="Godfrey J."/>
            <person name="Good R."/>
            <person name="Gotea V."/>
            <person name="Gravely B."/>
            <person name="Greenberg A.J."/>
            <person name="Griffiths-Jones S."/>
            <person name="Gross S."/>
            <person name="Guigo R."/>
            <person name="Gustafson E.A."/>
            <person name="Haerty W."/>
            <person name="Hahn M.W."/>
            <person name="Halligan D.L."/>
            <person name="Halpern A.L."/>
            <person name="Halter G.M."/>
            <person name="Han M.V."/>
            <person name="Heger A."/>
            <person name="Hillier L."/>
            <person name="Hinrichs A.S."/>
            <person name="Holmes I."/>
            <person name="Hoskins R.A."/>
            <person name="Hubisz M.J."/>
            <person name="Hultmark D."/>
            <person name="Huntley M.A."/>
            <person name="Jaffe D.B."/>
            <person name="Jagadeeshan S."/>
            <person name="Jeck W.R."/>
            <person name="Johnson J."/>
            <person name="Jones C.D."/>
            <person name="Jordan W.C."/>
            <person name="Karpen G.H."/>
            <person name="Kataoka E."/>
            <person name="Keightley P.D."/>
            <person name="Kheradpour P."/>
            <person name="Kirkness E.F."/>
            <person name="Koerich L.B."/>
            <person name="Kristiansen K."/>
            <person name="Kudrna D."/>
            <person name="Kulathinal R.J."/>
            <person name="Kumar S."/>
            <person name="Kwok R."/>
            <person name="Lander E."/>
            <person name="Langley C.H."/>
            <person name="Lapoint R."/>
            <person name="Lazzaro B.P."/>
            <person name="Lee S.J."/>
            <person name="Levesque L."/>
            <person name="Li R."/>
            <person name="Lin C.F."/>
            <person name="Lin M.F."/>
            <person name="Lindblad-Toh K."/>
            <person name="Llopart A."/>
            <person name="Long M."/>
            <person name="Low L."/>
            <person name="Lozovsky E."/>
            <person name="Lu J."/>
            <person name="Luo M."/>
            <person name="Machado C.A."/>
            <person name="Makalowski W."/>
            <person name="Marzo M."/>
            <person name="Matsuda M."/>
            <person name="Matzkin L."/>
            <person name="McAllister B."/>
            <person name="McBride C.S."/>
            <person name="McKernan B."/>
            <person name="McKernan K."/>
            <person name="Mendez-Lago M."/>
            <person name="Minx P."/>
            <person name="Mollenhauer M.U."/>
            <person name="Montooth K."/>
            <person name="Mount S.M."/>
            <person name="Mu X."/>
            <person name="Myers E."/>
            <person name="Negre B."/>
            <person name="Newfeld S."/>
            <person name="Nielsen R."/>
            <person name="Noor M.A."/>
            <person name="O'Grady P."/>
            <person name="Pachter L."/>
            <person name="Papaceit M."/>
            <person name="Parisi M.J."/>
            <person name="Parisi M."/>
            <person name="Parts L."/>
            <person name="Pedersen J.S."/>
            <person name="Pesole G."/>
            <person name="Phillippy A.M."/>
            <person name="Ponting C.P."/>
            <person name="Pop M."/>
            <person name="Porcelli D."/>
            <person name="Powell J.R."/>
            <person name="Prohaska S."/>
            <person name="Pruitt K."/>
            <person name="Puig M."/>
            <person name="Quesneville H."/>
            <person name="Ram K.R."/>
            <person name="Rand D."/>
            <person name="Rasmussen M.D."/>
            <person name="Reed L.K."/>
            <person name="Reenan R."/>
            <person name="Reily A."/>
            <person name="Remington K.A."/>
            <person name="Rieger T.T."/>
            <person name="Ritchie M.G."/>
            <person name="Robin C."/>
            <person name="Rogers Y.H."/>
            <person name="Rohde C."/>
            <person name="Rozas J."/>
            <person name="Rubenfield M.J."/>
            <person name="Ruiz A."/>
            <person name="Russo S."/>
            <person name="Salzberg S.L."/>
            <person name="Sanchez-Gracia A."/>
            <person name="Saranga D.J."/>
            <person name="Sato H."/>
            <person name="Schaeffer S.W."/>
            <person name="Schatz M.C."/>
            <person name="Schlenke T."/>
            <person name="Schwartz R."/>
            <person name="Segarra C."/>
            <person name="Singh R.S."/>
            <person name="Sirot L."/>
            <person name="Sirota M."/>
            <person name="Sisneros N.B."/>
            <person name="Smith C.D."/>
            <person name="Smith T.F."/>
            <person name="Spieth J."/>
            <person name="Stage D.E."/>
            <person name="Stark A."/>
            <person name="Stephan W."/>
            <person name="Strausberg R.L."/>
            <person name="Strempel S."/>
            <person name="Sturgill D."/>
            <person name="Sutton G."/>
            <person name="Sutton G.G."/>
            <person name="Tao W."/>
            <person name="Teichmann S."/>
            <person name="Tobari Y.N."/>
            <person name="Tomimura Y."/>
            <person name="Tsolas J.M."/>
            <person name="Valente V.L."/>
            <person name="Venter E."/>
            <person name="Venter J.C."/>
            <person name="Vicario S."/>
            <person name="Vieira F.G."/>
            <person name="Vilella A.J."/>
            <person name="Villasante A."/>
            <person name="Walenz B."/>
            <person name="Wang J."/>
            <person name="Wasserman M."/>
            <person name="Watts T."/>
            <person name="Wilson D."/>
            <person name="Wilson R.K."/>
            <person name="Wing R.A."/>
            <person name="Wolfner M.F."/>
            <person name="Wong A."/>
            <person name="Wong G.K."/>
            <person name="Wu C.I."/>
            <person name="Wu G."/>
            <person name="Yamamoto D."/>
            <person name="Yang H.P."/>
            <person name="Yang S.P."/>
            <person name="Yorke J.A."/>
            <person name="Yoshida K."/>
            <person name="Zdobnov E."/>
            <person name="Zhang P."/>
            <person name="Zhang Y."/>
            <person name="Zimin A.V."/>
            <person name="Baldwin J."/>
            <person name="Abdouelleil A."/>
            <person name="Abdulkadir J."/>
            <person name="Abebe A."/>
            <person name="Abera B."/>
            <person name="Abreu J."/>
            <person name="Acer S.C."/>
            <person name="Aftuck L."/>
            <person name="Alexander A."/>
            <person name="An P."/>
            <person name="Anderson E."/>
            <person name="Anderson S."/>
            <person name="Arachi H."/>
            <person name="Azer M."/>
            <person name="Bachantsang P."/>
            <person name="Barry A."/>
            <person name="Bayul T."/>
            <person name="Berlin A."/>
            <person name="Bessette D."/>
            <person name="Bloom T."/>
            <person name="Blye J."/>
            <person name="Boguslavskiy L."/>
            <person name="Bonnet C."/>
            <person name="Boukhgalter B."/>
            <person name="Bourzgui I."/>
            <person name="Brown A."/>
            <person name="Cahill P."/>
            <person name="Channer S."/>
            <person name="Cheshatsang Y."/>
            <person name="Chuda L."/>
            <person name="Citroen M."/>
            <person name="Collymore A."/>
            <person name="Cooke P."/>
            <person name="Costello M."/>
            <person name="D'Aco K."/>
            <person name="Daza R."/>
            <person name="De Haan G."/>
            <person name="DeGray S."/>
            <person name="DeMaso C."/>
            <person name="Dhargay N."/>
            <person name="Dooley K."/>
            <person name="Dooley E."/>
            <person name="Doricent M."/>
            <person name="Dorje P."/>
            <person name="Dorjee K."/>
            <person name="Dupes A."/>
            <person name="Elong R."/>
            <person name="Falk J."/>
            <person name="Farina A."/>
            <person name="Faro S."/>
            <person name="Ferguson D."/>
            <person name="Fisher S."/>
            <person name="Foley C.D."/>
            <person name="Franke A."/>
            <person name="Friedrich D."/>
            <person name="Gadbois L."/>
            <person name="Gearin G."/>
            <person name="Gearin C.R."/>
            <person name="Giannoukos G."/>
            <person name="Goode T."/>
            <person name="Graham J."/>
            <person name="Grandbois E."/>
            <person name="Grewal S."/>
            <person name="Gyaltsen K."/>
            <person name="Hafez N."/>
            <person name="Hagos B."/>
            <person name="Hall J."/>
            <person name="Henson C."/>
            <person name="Hollinger A."/>
            <person name="Honan T."/>
            <person name="Huard M.D."/>
            <person name="Hughes L."/>
            <person name="Hurhula B."/>
            <person name="Husby M.E."/>
            <person name="Kamat A."/>
            <person name="Kanga B."/>
            <person name="Kashin S."/>
            <person name="Khazanovich D."/>
            <person name="Kisner P."/>
            <person name="Lance K."/>
            <person name="Lara M."/>
            <person name="Lee W."/>
            <person name="Lennon N."/>
            <person name="Letendre F."/>
            <person name="LeVine R."/>
            <person name="Lipovsky A."/>
            <person name="Liu X."/>
            <person name="Liu J."/>
            <person name="Liu S."/>
            <person name="Lokyitsang T."/>
            <person name="Lokyitsang Y."/>
            <person name="Lubonja R."/>
            <person name="Lui A."/>
            <person name="MacDonald P."/>
            <person name="Magnisalis V."/>
            <person name="Maru K."/>
            <person name="Matthews C."/>
            <person name="McCusker W."/>
            <person name="McDonough S."/>
            <person name="Mehta T."/>
            <person name="Meldrim J."/>
            <person name="Meneus L."/>
            <person name="Mihai O."/>
            <person name="Mihalev A."/>
            <person name="Mihova T."/>
            <person name="Mittelman R."/>
            <person name="Mlenga V."/>
            <person name="Montmayeur A."/>
            <person name="Mulrain L."/>
            <person name="Navidi A."/>
            <person name="Naylor J."/>
            <person name="Negash T."/>
            <person name="Nguyen T."/>
            <person name="Nguyen N."/>
            <person name="Nicol R."/>
            <person name="Norbu C."/>
            <person name="Norbu N."/>
            <person name="Novod N."/>
            <person name="O'Neill B."/>
            <person name="Osman S."/>
            <person name="Markiewicz E."/>
            <person name="Oyono O.L."/>
            <person name="Patti C."/>
            <person name="Phunkhang P."/>
            <person name="Pierre F."/>
            <person name="Priest M."/>
            <person name="Raghuraman S."/>
            <person name="Rege F."/>
            <person name="Reyes R."/>
            <person name="Rise C."/>
            <person name="Rogov P."/>
            <person name="Ross K."/>
            <person name="Ryan E."/>
            <person name="Settipalli S."/>
            <person name="Shea T."/>
            <person name="Sherpa N."/>
            <person name="Shi L."/>
            <person name="Shih D."/>
            <person name="Sparrow T."/>
            <person name="Spaulding J."/>
            <person name="Stalker J."/>
            <person name="Stange-Thomann N."/>
            <person name="Stavropoulos S."/>
            <person name="Stone C."/>
            <person name="Strader C."/>
            <person name="Tesfaye S."/>
            <person name="Thomson T."/>
            <person name="Thoulutsang Y."/>
            <person name="Thoulutsang D."/>
            <person name="Topham K."/>
            <person name="Topping I."/>
            <person name="Tsamla T."/>
            <person name="Vassiliev H."/>
            <person name="Vo A."/>
            <person name="Wangchuk T."/>
            <person name="Wangdi T."/>
            <person name="Weiand M."/>
            <person name="Wilkinson J."/>
            <person name="Wilson A."/>
            <person name="Yadav S."/>
            <person name="Young G."/>
            <person name="Yu Q."/>
            <person name="Zembek L."/>
            <person name="Zhong D."/>
            <person name="Zimmer A."/>
            <person name="Zwirko Z."/>
            <person name="Jaffe D.B."/>
            <person name="Alvarez P."/>
            <person name="Brockman W."/>
            <person name="Butler J."/>
            <person name="Chin C."/>
            <person name="Gnerre S."/>
            <person name="Grabherr M."/>
            <person name="Kleber M."/>
            <person name="Mauceli E."/>
            <person name="MacCallum I."/>
        </authorList>
    </citation>
    <scope>NUCLEOTIDE SEQUENCE [LARGE SCALE GENOMIC DNA]</scope>
    <source>
        <strain evidence="3">Tucson 15287-2541.00</strain>
    </source>
</reference>
<sequence length="1747" mass="202705">MLKKFVEVNADASPSQNPYAVRTYMGDDVTTEWKVENCPPRNRVCLKKPPNSTITHVLTIEDELRRLHQKAEESRFAHPYKKRCDLYDEFTMCIIPQRTPAELKLNAEMRERLIMSQTDAGLVEHDARLDKTCPKDLIALDNPMEADEEEEEAADEDEGNDEEESEVKPQPATPECSSDMIIIPDKRMLELKRPKSRIYLNETEVGPLEELPFPSYNPRVIQEGLEGENLRTYDIIEGCNPQDLWTWNVGLQRREIDLDEEFITAALPKYAHDAGLTVYNIPTQLEKTFTVEIVFGNRNIYPEPKVEPFRERYYYRPSEIAAIIIAFVETYEVNPDFWTAGTMDGILKRGVSLTKKSIKLNYKSKDNDFDILPQVMERKAAVKIKIHFTGQFKREPNVYKALSLFFSQYNACIFTSRDMFLLIWKRCVDSFFIFDPNGRNEQCQRDFPDGMCSLMATRYMEHLVHLITKFSDLTENDEFNIYEISLTQYGKLKEPQIRKDTLYHYHKLWAVVNENFAVKTAGNSGIQQPISGNEKNASLVVSLIALIYSEFELAKLWRPMTIDDIIRYGIAYYKTLRKKFRLDGKRWKKKKPELNIVDLPEMFLMGAFKATVRKYPFMITGHVTDCKSYLESQLTHALQHLFEKPEWPAALLQIDNSVLAVWRDREFFYAFDPFRRNRIGMVVDPDDYSIRGMAVLQMHTTFDSFVRILYQNALKMRRGGKFFIHGIRTGCIRPLQVMSEQPNKFPALQMGLPTYDDEPPEKELAQKKSIESIPEEERIPAKDEHEFIEELILDIINGIIKELPDPRLARPELYRPGQKILLATDKENLRALRLKIKRGYELGEEEEPDLKRVLTIEEELELKSNYQTLHDGAYIIMGTTKLPQLDAEMTKLGGILAALVAIAASAKFKVSTWNADVIEFCIYSVNKFGEEYQNYELILACLLNKKLPDISVGNSNFSLVVPEVYKSSVQSSLRQDLLELLINNNRVMVVCQHFSCVIFKRYNLLYMFIGFPCNAIGYRKGGSGPACMMRFIELDSLIRRIEFGCNPQGCSVMNYIVAAIKIVDNNIEGRFRRWPKTDEDNEYNAEKARKERLRKQRLEKLRYIDEELKKENKRTQDFLAAKQKHEDSKICKPEYRDLGLDEGMGEEGEFFWGMEEEEEGEEEIELKHKPGKRLPKEIRKAYKPRPILYGYRMREKDCNFKIQGSMNLENRADGSFKEIKPCYFACALAILSVSLRPLNRWNSYRIDRVIIHAKSIAARVCDLESVFERVVRHVTIDEYEFDIWIRILEPIGMWTPAPKPTTPLSTEAALVIFKKKLEKLLNTRKYLMIFTPNGCFALYHDEFYHLFDPYASMDKPGEEEEEADDDANGAGGGDEEGDGKKKKKKCPKGPKRYPERNTASWVLFADVDNMLKYMDKRCAQPDWKEQNQFMFYVVDVLSYKKAAPNARILQLLTDLSIPMTCSSRQYGRPEYEICATNESLGWLELENCLPVWSRMNRRNTAGKYRNLPLSKLKKYDIEIDGRLWSLWGNLHPEAPVFEDGVRGRQYLAIYVIACCAASVYNLMDWSAQLLDTIVVSGTKYFKESVSQITKEDYEFSVENLNIDCALETINFVVHIEHVCFGKLYRVPTFNRMNLSEALIYFFSHYQFGIVMVRKRALAIGFCPGHDGGYFMYDCQEKDQPLFPKQQGASYLLRTRHLQVLLYCIVVTLNVPFYNIDFSIHKVEMLREGATVENEEEEGDAGDEDQDK</sequence>
<gene>
    <name evidence="2" type="primary">Dgri\GH14919</name>
    <name evidence="2" type="ORF">Dgri_GH14919</name>
</gene>
<dbReference type="Proteomes" id="UP000001070">
    <property type="component" value="Unassembled WGS sequence"/>
</dbReference>
<name>B4J1R4_DROGR</name>
<dbReference type="PhylomeDB" id="B4J1R4"/>
<dbReference type="eggNOG" id="ENOG502QUZ3">
    <property type="taxonomic scope" value="Eukaryota"/>
</dbReference>
<dbReference type="KEGG" id="dgr:6558054"/>
<dbReference type="HOGENOM" id="CLU_002769_0_0_1"/>
<organism evidence="3">
    <name type="scientific">Drosophila grimshawi</name>
    <name type="common">Hawaiian fruit fly</name>
    <name type="synonym">Idiomyia grimshawi</name>
    <dbReference type="NCBI Taxonomy" id="7222"/>
    <lineage>
        <taxon>Eukaryota</taxon>
        <taxon>Metazoa</taxon>
        <taxon>Ecdysozoa</taxon>
        <taxon>Arthropoda</taxon>
        <taxon>Hexapoda</taxon>
        <taxon>Insecta</taxon>
        <taxon>Pterygota</taxon>
        <taxon>Neoptera</taxon>
        <taxon>Endopterygota</taxon>
        <taxon>Diptera</taxon>
        <taxon>Brachycera</taxon>
        <taxon>Muscomorpha</taxon>
        <taxon>Ephydroidea</taxon>
        <taxon>Drosophilidae</taxon>
        <taxon>Drosophila</taxon>
        <taxon>Hawaiian Drosophila</taxon>
    </lineage>
</organism>
<dbReference type="OrthoDB" id="8062037at2759"/>
<dbReference type="PANTHER" id="PTHR40552">
    <property type="entry name" value="AT05186P-RELATED"/>
    <property type="match status" value="1"/>
</dbReference>
<feature type="compositionally biased region" description="Basic residues" evidence="1">
    <location>
        <begin position="1380"/>
        <end position="1391"/>
    </location>
</feature>
<dbReference type="InParanoid" id="B4J1R4"/>
<evidence type="ECO:0000313" key="3">
    <source>
        <dbReference type="Proteomes" id="UP000001070"/>
    </source>
</evidence>
<accession>B4J1R4</accession>